<comment type="caution">
    <text evidence="6">The sequence shown here is derived from an EMBL/GenBank/DDBJ whole genome shotgun (WGS) entry which is preliminary data.</text>
</comment>
<feature type="repeat" description="WD" evidence="3">
    <location>
        <begin position="129"/>
        <end position="160"/>
    </location>
</feature>
<dbReference type="SUPFAM" id="SSF50978">
    <property type="entry name" value="WD40 repeat-like"/>
    <property type="match status" value="1"/>
</dbReference>
<name>A0ABN9XTY0_9DINO</name>
<gene>
    <name evidence="6" type="ORF">PCOR1329_LOCUS79793</name>
</gene>
<feature type="repeat" description="WD" evidence="3">
    <location>
        <begin position="327"/>
        <end position="359"/>
    </location>
</feature>
<evidence type="ECO:0000256" key="1">
    <source>
        <dbReference type="ARBA" id="ARBA00022574"/>
    </source>
</evidence>
<dbReference type="SMART" id="SM00320">
    <property type="entry name" value="WD40"/>
    <property type="match status" value="7"/>
</dbReference>
<dbReference type="Gene3D" id="2.130.10.10">
    <property type="entry name" value="YVTN repeat-like/Quinoprotein amine dehydrogenase"/>
    <property type="match status" value="4"/>
</dbReference>
<dbReference type="PANTHER" id="PTHR22847">
    <property type="entry name" value="WD40 REPEAT PROTEIN"/>
    <property type="match status" value="1"/>
</dbReference>
<keyword evidence="7" id="KW-1185">Reference proteome</keyword>
<feature type="repeat" description="WD" evidence="3">
    <location>
        <begin position="588"/>
        <end position="619"/>
    </location>
</feature>
<dbReference type="PANTHER" id="PTHR22847:SF637">
    <property type="entry name" value="WD REPEAT DOMAIN 5B"/>
    <property type="match status" value="1"/>
</dbReference>
<evidence type="ECO:0000256" key="3">
    <source>
        <dbReference type="PROSITE-ProRule" id="PRU00221"/>
    </source>
</evidence>
<reference evidence="6" key="1">
    <citation type="submission" date="2023-10" db="EMBL/GenBank/DDBJ databases">
        <authorList>
            <person name="Chen Y."/>
            <person name="Shah S."/>
            <person name="Dougan E. K."/>
            <person name="Thang M."/>
            <person name="Chan C."/>
        </authorList>
    </citation>
    <scope>NUCLEOTIDE SEQUENCE [LARGE SCALE GENOMIC DNA]</scope>
</reference>
<dbReference type="InterPro" id="IPR001680">
    <property type="entry name" value="WD40_rpt"/>
</dbReference>
<dbReference type="InterPro" id="IPR015943">
    <property type="entry name" value="WD40/YVTN_repeat-like_dom_sf"/>
</dbReference>
<accession>A0ABN9XTY0</accession>
<dbReference type="PROSITE" id="PS50082">
    <property type="entry name" value="WD_REPEATS_2"/>
    <property type="match status" value="4"/>
</dbReference>
<evidence type="ECO:0000256" key="4">
    <source>
        <dbReference type="SAM" id="MobiDB-lite"/>
    </source>
</evidence>
<feature type="signal peptide" evidence="5">
    <location>
        <begin position="1"/>
        <end position="24"/>
    </location>
</feature>
<keyword evidence="1 3" id="KW-0853">WD repeat</keyword>
<evidence type="ECO:0000256" key="5">
    <source>
        <dbReference type="SAM" id="SignalP"/>
    </source>
</evidence>
<dbReference type="EMBL" id="CAUYUJ010021238">
    <property type="protein sequence ID" value="CAK0903483.1"/>
    <property type="molecule type" value="Genomic_DNA"/>
</dbReference>
<organism evidence="6 7">
    <name type="scientific">Prorocentrum cordatum</name>
    <dbReference type="NCBI Taxonomy" id="2364126"/>
    <lineage>
        <taxon>Eukaryota</taxon>
        <taxon>Sar</taxon>
        <taxon>Alveolata</taxon>
        <taxon>Dinophyceae</taxon>
        <taxon>Prorocentrales</taxon>
        <taxon>Prorocentraceae</taxon>
        <taxon>Prorocentrum</taxon>
    </lineage>
</organism>
<proteinExistence type="predicted"/>
<dbReference type="Pfam" id="PF00400">
    <property type="entry name" value="WD40"/>
    <property type="match status" value="6"/>
</dbReference>
<keyword evidence="2" id="KW-0677">Repeat</keyword>
<feature type="repeat" description="WD" evidence="3">
    <location>
        <begin position="274"/>
        <end position="305"/>
    </location>
</feature>
<evidence type="ECO:0000256" key="2">
    <source>
        <dbReference type="ARBA" id="ARBA00022737"/>
    </source>
</evidence>
<dbReference type="InterPro" id="IPR036322">
    <property type="entry name" value="WD40_repeat_dom_sf"/>
</dbReference>
<feature type="region of interest" description="Disordered" evidence="4">
    <location>
        <begin position="982"/>
        <end position="1019"/>
    </location>
</feature>
<dbReference type="PROSITE" id="PS50294">
    <property type="entry name" value="WD_REPEATS_REGION"/>
    <property type="match status" value="3"/>
</dbReference>
<feature type="chain" id="PRO_5045982495" evidence="5">
    <location>
        <begin position="25"/>
        <end position="1019"/>
    </location>
</feature>
<evidence type="ECO:0000313" key="6">
    <source>
        <dbReference type="EMBL" id="CAK0903483.1"/>
    </source>
</evidence>
<protein>
    <submittedName>
        <fullName evidence="6">Uncharacterized protein</fullName>
    </submittedName>
</protein>
<keyword evidence="5" id="KW-0732">Signal</keyword>
<dbReference type="Proteomes" id="UP001189429">
    <property type="component" value="Unassembled WGS sequence"/>
</dbReference>
<sequence length="1019" mass="107571">MALHGRLPRRGLCAAPWALAGASASGLLCSYSAPAGIEAVQEASAWSLGRACALRTSGDQSACRWSVDASTPSDEWEVEATLQRGGGAVCAVAWSWDGYGALTGSSDGSASVWRMARIGSSRWELAAALVGHSGAVRALAWSPDGAAALSGASDGTVRMWRQPENTSGASSHRSTWPTTSHLDVAAGSGDVVWAVEWLGTNSTRAVAGSSDRTGCMSGASASAARPSFSSCASGYRAHGTTEQRSSYDRTGRIWAADGARAPARWTAQARLQDRFRHSHLVLGVALSPDGERVLTGSLDGLARVWHAGGVADGIGRDGTAWELIAVLKAHSDAIWSVAWAPDGGRLLTGSADGVTHVWEPEGSGDGQWQVAATLQEIQCFFTANDRVSSVYYGGRDVTGLVVGDLSDWTVAKELTVSSLPGAYLVITAYNHEPRSCSTGAFAISCSNGVSSSTDGWEALGSSENLSSALQAGGGDNWSAPCSSQSNFHLPVAAVWKDARGSRPARKIFASDAAHAAFRIRLATEAARGTAAFGHRVASAVSPAGVAAADFGSRVTSAGAADGTLRELQRQLVVTPASEGVNFVRPGGEEGRPAAAWTAAWAPDGRKLVTGGRDGSASVWYLVAEEPMLWRLGAVLRGHAGEVWSAAWSPDSARLLTGGAGPTPAPAAPRRAPRTMGGRRGEKRPRGGGGAEREGEDEAESLAAELQLPPGLPALQADAVGAALERWASLRPRVEALRPALQQEDRLMQEILDRGLGSEDRKTLRKLASGCGSEADAEAQHVAASIAGDGDVERLREILSQNQRELLALSTATAPENKRELLAEMDAVIDELRRAQDEVHGQLLAAKGRTDMAAVRVAGRALNDLKALTRRLDGEKRGLNKNSALAALLVTVCRRVLPARQVDPSELGSVPPSHDGYLQILDFYFFSDAGQYCFGEHFSGPNWFTRLKRNMAILAVEDASGRGMYRLRRERRAQDSWGTAGAHLWPPAVHRGRGRARKGVRPAPRRGVQDHRPSRGCARR</sequence>
<feature type="region of interest" description="Disordered" evidence="4">
    <location>
        <begin position="654"/>
        <end position="700"/>
    </location>
</feature>
<evidence type="ECO:0000313" key="7">
    <source>
        <dbReference type="Proteomes" id="UP001189429"/>
    </source>
</evidence>
<feature type="compositionally biased region" description="Basic residues" evidence="4">
    <location>
        <begin position="989"/>
        <end position="1003"/>
    </location>
</feature>